<organism evidence="3">
    <name type="scientific">Camponotus floridanus</name>
    <name type="common">Florida carpenter ant</name>
    <dbReference type="NCBI Taxonomy" id="104421"/>
    <lineage>
        <taxon>Eukaryota</taxon>
        <taxon>Metazoa</taxon>
        <taxon>Ecdysozoa</taxon>
        <taxon>Arthropoda</taxon>
        <taxon>Hexapoda</taxon>
        <taxon>Insecta</taxon>
        <taxon>Pterygota</taxon>
        <taxon>Neoptera</taxon>
        <taxon>Endopterygota</taxon>
        <taxon>Hymenoptera</taxon>
        <taxon>Apocrita</taxon>
        <taxon>Aculeata</taxon>
        <taxon>Formicoidea</taxon>
        <taxon>Formicidae</taxon>
        <taxon>Formicinae</taxon>
        <taxon>Camponotus</taxon>
    </lineage>
</organism>
<dbReference type="AlphaFoldDB" id="E2AB95"/>
<accession>E2AB95</accession>
<feature type="region of interest" description="Disordered" evidence="1">
    <location>
        <begin position="99"/>
        <end position="162"/>
    </location>
</feature>
<dbReference type="EMBL" id="GL438234">
    <property type="protein sequence ID" value="EFN69371.1"/>
    <property type="molecule type" value="Genomic_DNA"/>
</dbReference>
<protein>
    <submittedName>
        <fullName evidence="2">Uncharacterized protein</fullName>
    </submittedName>
</protein>
<reference evidence="2 3" key="1">
    <citation type="journal article" date="2010" name="Science">
        <title>Genomic comparison of the ants Camponotus floridanus and Harpegnathos saltator.</title>
        <authorList>
            <person name="Bonasio R."/>
            <person name="Zhang G."/>
            <person name="Ye C."/>
            <person name="Mutti N.S."/>
            <person name="Fang X."/>
            <person name="Qin N."/>
            <person name="Donahue G."/>
            <person name="Yang P."/>
            <person name="Li Q."/>
            <person name="Li C."/>
            <person name="Zhang P."/>
            <person name="Huang Z."/>
            <person name="Berger S.L."/>
            <person name="Reinberg D."/>
            <person name="Wang J."/>
            <person name="Liebig J."/>
        </authorList>
    </citation>
    <scope>NUCLEOTIDE SEQUENCE [LARGE SCALE GENOMIC DNA]</scope>
    <source>
        <strain evidence="3">C129</strain>
    </source>
</reference>
<evidence type="ECO:0000313" key="3">
    <source>
        <dbReference type="Proteomes" id="UP000000311"/>
    </source>
</evidence>
<dbReference type="OrthoDB" id="439808at2759"/>
<dbReference type="Proteomes" id="UP000000311">
    <property type="component" value="Unassembled WGS sequence"/>
</dbReference>
<evidence type="ECO:0000256" key="1">
    <source>
        <dbReference type="SAM" id="MobiDB-lite"/>
    </source>
</evidence>
<name>E2AB95_CAMFO</name>
<keyword evidence="3" id="KW-1185">Reference proteome</keyword>
<dbReference type="InParanoid" id="E2AB95"/>
<evidence type="ECO:0000313" key="2">
    <source>
        <dbReference type="EMBL" id="EFN69371.1"/>
    </source>
</evidence>
<sequence>MAVAPGKNKLKMGSAGRYYGAYLIYDVANSCLAALHAKMPPPAVVTRTNPPSPVHVQNPQALALPMEQPILDGLLVPDFVGCCGPPTKPPISRKMRANIGGRRTRIRKDKELIRDEHERESKKGRRNEGEVENAGDAKEVEGPSVKPMEVAGGFSPGIKRTR</sequence>
<feature type="compositionally biased region" description="Basic and acidic residues" evidence="1">
    <location>
        <begin position="108"/>
        <end position="141"/>
    </location>
</feature>
<gene>
    <name evidence="2" type="ORF">EAG_01111</name>
</gene>
<proteinExistence type="predicted"/>